<keyword evidence="10" id="KW-0862">Zinc</keyword>
<evidence type="ECO:0000256" key="12">
    <source>
        <dbReference type="ARBA" id="ARBA00022932"/>
    </source>
</evidence>
<comment type="similarity">
    <text evidence="1">Belongs to the DNA polymerase type-Y family.</text>
</comment>
<evidence type="ECO:0000256" key="6">
    <source>
        <dbReference type="ARBA" id="ARBA00022705"/>
    </source>
</evidence>
<dbReference type="GO" id="GO:0070987">
    <property type="term" value="P:error-free translesion synthesis"/>
    <property type="evidence" value="ECO:0007669"/>
    <property type="project" value="UniProtKB-ARBA"/>
</dbReference>
<dbReference type="PANTHER" id="PTHR11076:SF33">
    <property type="entry name" value="DNA POLYMERASE KAPPA"/>
    <property type="match status" value="1"/>
</dbReference>
<dbReference type="GO" id="GO:0006281">
    <property type="term" value="P:DNA repair"/>
    <property type="evidence" value="ECO:0007669"/>
    <property type="project" value="UniProtKB-KW"/>
</dbReference>
<dbReference type="InterPro" id="IPR006642">
    <property type="entry name" value="Rad18_UBZ4"/>
</dbReference>
<dbReference type="PROSITE" id="PS50173">
    <property type="entry name" value="UMUC"/>
    <property type="match status" value="1"/>
</dbReference>
<reference evidence="18 19" key="1">
    <citation type="journal article" date="2019" name="Nat. Ecol. Evol.">
        <title>Megaphylogeny resolves global patterns of mushroom evolution.</title>
        <authorList>
            <person name="Varga T."/>
            <person name="Krizsan K."/>
            <person name="Foldi C."/>
            <person name="Dima B."/>
            <person name="Sanchez-Garcia M."/>
            <person name="Sanchez-Ramirez S."/>
            <person name="Szollosi G.J."/>
            <person name="Szarkandi J.G."/>
            <person name="Papp V."/>
            <person name="Albert L."/>
            <person name="Andreopoulos W."/>
            <person name="Angelini C."/>
            <person name="Antonin V."/>
            <person name="Barry K.W."/>
            <person name="Bougher N.L."/>
            <person name="Buchanan P."/>
            <person name="Buyck B."/>
            <person name="Bense V."/>
            <person name="Catcheside P."/>
            <person name="Chovatia M."/>
            <person name="Cooper J."/>
            <person name="Damon W."/>
            <person name="Desjardin D."/>
            <person name="Finy P."/>
            <person name="Geml J."/>
            <person name="Haridas S."/>
            <person name="Hughes K."/>
            <person name="Justo A."/>
            <person name="Karasinski D."/>
            <person name="Kautmanova I."/>
            <person name="Kiss B."/>
            <person name="Kocsube S."/>
            <person name="Kotiranta H."/>
            <person name="LaButti K.M."/>
            <person name="Lechner B.E."/>
            <person name="Liimatainen K."/>
            <person name="Lipzen A."/>
            <person name="Lukacs Z."/>
            <person name="Mihaltcheva S."/>
            <person name="Morgado L.N."/>
            <person name="Niskanen T."/>
            <person name="Noordeloos M.E."/>
            <person name="Ohm R.A."/>
            <person name="Ortiz-Santana B."/>
            <person name="Ovrebo C."/>
            <person name="Racz N."/>
            <person name="Riley R."/>
            <person name="Savchenko A."/>
            <person name="Shiryaev A."/>
            <person name="Soop K."/>
            <person name="Spirin V."/>
            <person name="Szebenyi C."/>
            <person name="Tomsovsky M."/>
            <person name="Tulloss R.E."/>
            <person name="Uehling J."/>
            <person name="Grigoriev I.V."/>
            <person name="Vagvolgyi C."/>
            <person name="Papp T."/>
            <person name="Martin F.M."/>
            <person name="Miettinen O."/>
            <person name="Hibbett D.S."/>
            <person name="Nagy L.G."/>
        </authorList>
    </citation>
    <scope>NUCLEOTIDE SEQUENCE [LARGE SCALE GENOMIC DNA]</scope>
    <source>
        <strain evidence="18 19">FP101781</strain>
    </source>
</reference>
<dbReference type="Pfam" id="PF11798">
    <property type="entry name" value="IMS_HHH"/>
    <property type="match status" value="1"/>
</dbReference>
<dbReference type="GO" id="GO:0008270">
    <property type="term" value="F:zinc ion binding"/>
    <property type="evidence" value="ECO:0007669"/>
    <property type="project" value="UniProtKB-KW"/>
</dbReference>
<dbReference type="InterPro" id="IPR043128">
    <property type="entry name" value="Rev_trsase/Diguanyl_cyclase"/>
</dbReference>
<dbReference type="GO" id="GO:0003887">
    <property type="term" value="F:DNA-directed DNA polymerase activity"/>
    <property type="evidence" value="ECO:0007669"/>
    <property type="project" value="UniProtKB-KW"/>
</dbReference>
<dbReference type="Pfam" id="PF00817">
    <property type="entry name" value="IMS"/>
    <property type="match status" value="1"/>
</dbReference>
<dbReference type="SUPFAM" id="SSF100879">
    <property type="entry name" value="Lesion bypass DNA polymerase (Y-family), little finger domain"/>
    <property type="match status" value="1"/>
</dbReference>
<dbReference type="InterPro" id="IPR050116">
    <property type="entry name" value="DNA_polymerase-Y"/>
</dbReference>
<dbReference type="Proteomes" id="UP000298030">
    <property type="component" value="Unassembled WGS sequence"/>
</dbReference>
<protein>
    <recommendedName>
        <fullName evidence="3">DNA polymerase kappa</fullName>
        <ecNumber evidence="2">2.7.7.7</ecNumber>
    </recommendedName>
</protein>
<evidence type="ECO:0000256" key="16">
    <source>
        <dbReference type="SAM" id="MobiDB-lite"/>
    </source>
</evidence>
<dbReference type="Gene3D" id="3.30.160.60">
    <property type="entry name" value="Classic Zinc Finger"/>
    <property type="match status" value="1"/>
</dbReference>
<keyword evidence="19" id="KW-1185">Reference proteome</keyword>
<dbReference type="STRING" id="71717.A0A4Y7TVX3"/>
<evidence type="ECO:0000256" key="7">
    <source>
        <dbReference type="ARBA" id="ARBA00022723"/>
    </source>
</evidence>
<feature type="region of interest" description="Disordered" evidence="16">
    <location>
        <begin position="625"/>
        <end position="670"/>
    </location>
</feature>
<dbReference type="EC" id="2.7.7.7" evidence="2"/>
<keyword evidence="11" id="KW-0460">Magnesium</keyword>
<keyword evidence="12" id="KW-0239">DNA-directed DNA polymerase</keyword>
<keyword evidence="7" id="KW-0479">Metal-binding</keyword>
<feature type="coiled-coil region" evidence="15">
    <location>
        <begin position="356"/>
        <end position="383"/>
    </location>
</feature>
<feature type="compositionally biased region" description="Pro residues" evidence="16">
    <location>
        <begin position="527"/>
        <end position="540"/>
    </location>
</feature>
<name>A0A4Y7TVX3_COPMI</name>
<feature type="domain" description="UmuC" evidence="17">
    <location>
        <begin position="105"/>
        <end position="287"/>
    </location>
</feature>
<evidence type="ECO:0000256" key="15">
    <source>
        <dbReference type="SAM" id="Coils"/>
    </source>
</evidence>
<evidence type="ECO:0000256" key="14">
    <source>
        <dbReference type="ARBA" id="ARBA00049244"/>
    </source>
</evidence>
<evidence type="ECO:0000256" key="4">
    <source>
        <dbReference type="ARBA" id="ARBA00022679"/>
    </source>
</evidence>
<evidence type="ECO:0000259" key="17">
    <source>
        <dbReference type="PROSITE" id="PS50173"/>
    </source>
</evidence>
<gene>
    <name evidence="18" type="ORF">FA13DRAFT_1621335</name>
</gene>
<dbReference type="SMART" id="SM00734">
    <property type="entry name" value="ZnF_Rad18"/>
    <property type="match status" value="1"/>
</dbReference>
<dbReference type="FunFam" id="1.10.150.810:FF:000003">
    <property type="entry name" value="DNA polymerase kappa subunit"/>
    <property type="match status" value="1"/>
</dbReference>
<proteinExistence type="inferred from homology"/>
<keyword evidence="4" id="KW-0808">Transferase</keyword>
<dbReference type="GO" id="GO:0042276">
    <property type="term" value="P:error-prone translesion synthesis"/>
    <property type="evidence" value="ECO:0007669"/>
    <property type="project" value="TreeGrafter"/>
</dbReference>
<feature type="region of interest" description="Disordered" evidence="16">
    <location>
        <begin position="455"/>
        <end position="494"/>
    </location>
</feature>
<dbReference type="NCBIfam" id="NF002677">
    <property type="entry name" value="PRK02406.1"/>
    <property type="match status" value="1"/>
</dbReference>
<dbReference type="Gene3D" id="3.30.70.270">
    <property type="match status" value="1"/>
</dbReference>
<dbReference type="PANTHER" id="PTHR11076">
    <property type="entry name" value="DNA REPAIR POLYMERASE UMUC / TRANSFERASE FAMILY MEMBER"/>
    <property type="match status" value="1"/>
</dbReference>
<keyword evidence="9" id="KW-0863">Zinc-finger</keyword>
<dbReference type="SUPFAM" id="SSF56672">
    <property type="entry name" value="DNA/RNA polymerases"/>
    <property type="match status" value="1"/>
</dbReference>
<keyword evidence="13" id="KW-0234">DNA repair</keyword>
<evidence type="ECO:0000256" key="3">
    <source>
        <dbReference type="ARBA" id="ARBA00016178"/>
    </source>
</evidence>
<keyword evidence="8" id="KW-0227">DNA damage</keyword>
<comment type="catalytic activity">
    <reaction evidence="14">
        <text>DNA(n) + a 2'-deoxyribonucleoside 5'-triphosphate = DNA(n+1) + diphosphate</text>
        <dbReference type="Rhea" id="RHEA:22508"/>
        <dbReference type="Rhea" id="RHEA-COMP:17339"/>
        <dbReference type="Rhea" id="RHEA-COMP:17340"/>
        <dbReference type="ChEBI" id="CHEBI:33019"/>
        <dbReference type="ChEBI" id="CHEBI:61560"/>
        <dbReference type="ChEBI" id="CHEBI:173112"/>
        <dbReference type="EC" id="2.7.7.7"/>
    </reaction>
</comment>
<evidence type="ECO:0000313" key="18">
    <source>
        <dbReference type="EMBL" id="TEB38330.1"/>
    </source>
</evidence>
<dbReference type="CDD" id="cd03586">
    <property type="entry name" value="PolY_Pol_IV_kappa"/>
    <property type="match status" value="1"/>
</dbReference>
<evidence type="ECO:0000313" key="19">
    <source>
        <dbReference type="Proteomes" id="UP000298030"/>
    </source>
</evidence>
<feature type="compositionally biased region" description="Basic and acidic residues" evidence="16">
    <location>
        <begin position="476"/>
        <end position="485"/>
    </location>
</feature>
<comment type="caution">
    <text evidence="18">The sequence shown here is derived from an EMBL/GenBank/DDBJ whole genome shotgun (WGS) entry which is preliminary data.</text>
</comment>
<dbReference type="GO" id="GO:0005634">
    <property type="term" value="C:nucleus"/>
    <property type="evidence" value="ECO:0007669"/>
    <property type="project" value="TreeGrafter"/>
</dbReference>
<dbReference type="InterPro" id="IPR036775">
    <property type="entry name" value="DNA_pol_Y-fam_lit_finger_sf"/>
</dbReference>
<dbReference type="Gene3D" id="3.30.1490.100">
    <property type="entry name" value="DNA polymerase, Y-family, little finger domain"/>
    <property type="match status" value="1"/>
</dbReference>
<dbReference type="FunFam" id="3.40.1170.60:FF:000014">
    <property type="entry name" value="Related to DNA polymerase kappa"/>
    <property type="match status" value="1"/>
</dbReference>
<evidence type="ECO:0000256" key="2">
    <source>
        <dbReference type="ARBA" id="ARBA00012417"/>
    </source>
</evidence>
<dbReference type="Gene3D" id="3.40.1170.60">
    <property type="match status" value="1"/>
</dbReference>
<dbReference type="GO" id="GO:0006260">
    <property type="term" value="P:DNA replication"/>
    <property type="evidence" value="ECO:0007669"/>
    <property type="project" value="UniProtKB-KW"/>
</dbReference>
<dbReference type="AlphaFoldDB" id="A0A4Y7TVX3"/>
<dbReference type="InterPro" id="IPR022880">
    <property type="entry name" value="DNApol_IV"/>
</dbReference>
<dbReference type="OrthoDB" id="1747274at2759"/>
<keyword evidence="5" id="KW-0548">Nucleotidyltransferase</keyword>
<sequence length="670" mass="75193">MEQEDAPQPSQQTDSLLRRLAGASVTKAGLALDQSEINRIIAEVSKGSKFYENEKRKDKDLTERIERLLKQRDEAINGVDLHKIEVAVDQMIEKMESERDLTQLIVHVDMDAFYANVELLHNPELKGKPFGVGRGVLTTASYDARKYGVRSGMATFVAKALCPQLIIVSNHFHLYSEMSHKVMDVFRRYDETMCPAGSDEAYLNVTQYCEEHGITVDECVSEMRQAVFDETKLTVSAGIAPNKVIDLPLKICSDRNKPNGQFKLEFEARHIRDFMQDLPIRKVPGVGRVNERLLESIGIQNCGDIYDNRALLQLMDKQFGLVFLLRTYLGIASNHVQPYAREERKSIGAERTFQPIGDTQKIFDKLEEVAEELERDMEEEGWTGKTVTLKFKLDTYQVFTRAKSFNHWVSKKEELFGTGKELLLPEFPLKVRLIGLRVTKLKDLRAANDDNTGIKRFFNQVKPNHDGSSPRKKRKLEREDHRIEEQGDEGEYDDVMPGFHEHDEHLGFEVAEDEGAPVAGPSKPRPRPPVSAPACSPPITRPIVGADISDTKGKAKARARSTGPESGNPQNVAEDRPELPTSTMLECPICQKQLQTDNSGLNAHVDWCLSKGAIWDAQAETVASTPKVGSKKGASIRGTVKPDKDGTRKVTTKKTVPFNWGRPAKEKGKG</sequence>
<evidence type="ECO:0000256" key="8">
    <source>
        <dbReference type="ARBA" id="ARBA00022763"/>
    </source>
</evidence>
<dbReference type="InterPro" id="IPR024728">
    <property type="entry name" value="PolY_HhH_motif"/>
</dbReference>
<keyword evidence="15" id="KW-0175">Coiled coil</keyword>
<evidence type="ECO:0000256" key="13">
    <source>
        <dbReference type="ARBA" id="ARBA00023204"/>
    </source>
</evidence>
<accession>A0A4Y7TVX3</accession>
<organism evidence="18 19">
    <name type="scientific">Coprinellus micaceus</name>
    <name type="common">Glistening ink-cap mushroom</name>
    <name type="synonym">Coprinus micaceus</name>
    <dbReference type="NCBI Taxonomy" id="71717"/>
    <lineage>
        <taxon>Eukaryota</taxon>
        <taxon>Fungi</taxon>
        <taxon>Dikarya</taxon>
        <taxon>Basidiomycota</taxon>
        <taxon>Agaricomycotina</taxon>
        <taxon>Agaricomycetes</taxon>
        <taxon>Agaricomycetidae</taxon>
        <taxon>Agaricales</taxon>
        <taxon>Agaricineae</taxon>
        <taxon>Psathyrellaceae</taxon>
        <taxon>Coprinellus</taxon>
    </lineage>
</organism>
<keyword evidence="6" id="KW-0235">DNA replication</keyword>
<feature type="region of interest" description="Disordered" evidence="16">
    <location>
        <begin position="514"/>
        <end position="576"/>
    </location>
</feature>
<dbReference type="InterPro" id="IPR001126">
    <property type="entry name" value="UmuC"/>
</dbReference>
<dbReference type="InterPro" id="IPR043502">
    <property type="entry name" value="DNA/RNA_pol_sf"/>
</dbReference>
<evidence type="ECO:0000256" key="11">
    <source>
        <dbReference type="ARBA" id="ARBA00022842"/>
    </source>
</evidence>
<dbReference type="GO" id="GO:0003684">
    <property type="term" value="F:damaged DNA binding"/>
    <property type="evidence" value="ECO:0007669"/>
    <property type="project" value="InterPro"/>
</dbReference>
<dbReference type="Gene3D" id="1.10.150.810">
    <property type="match status" value="2"/>
</dbReference>
<dbReference type="FunFam" id="3.30.1490.100:FF:000004">
    <property type="entry name" value="DNA polymerase IV"/>
    <property type="match status" value="1"/>
</dbReference>
<dbReference type="Pfam" id="PF11799">
    <property type="entry name" value="IMS_C"/>
    <property type="match status" value="1"/>
</dbReference>
<evidence type="ECO:0000256" key="9">
    <source>
        <dbReference type="ARBA" id="ARBA00022771"/>
    </source>
</evidence>
<evidence type="ECO:0000256" key="10">
    <source>
        <dbReference type="ARBA" id="ARBA00022833"/>
    </source>
</evidence>
<dbReference type="EMBL" id="QPFP01000003">
    <property type="protein sequence ID" value="TEB38330.1"/>
    <property type="molecule type" value="Genomic_DNA"/>
</dbReference>
<evidence type="ECO:0000256" key="5">
    <source>
        <dbReference type="ARBA" id="ARBA00022695"/>
    </source>
</evidence>
<evidence type="ECO:0000256" key="1">
    <source>
        <dbReference type="ARBA" id="ARBA00010945"/>
    </source>
</evidence>
<dbReference type="InterPro" id="IPR017961">
    <property type="entry name" value="DNA_pol_Y-fam_little_finger"/>
</dbReference>